<feature type="region of interest" description="Disordered" evidence="3">
    <location>
        <begin position="92"/>
        <end position="115"/>
    </location>
</feature>
<keyword evidence="6" id="KW-1185">Reference proteome</keyword>
<proteinExistence type="predicted"/>
<keyword evidence="2" id="KW-0677">Repeat</keyword>
<dbReference type="PANTHER" id="PTHR24106">
    <property type="entry name" value="NACHT, LRR AND CARD DOMAINS-CONTAINING"/>
    <property type="match status" value="1"/>
</dbReference>
<organism evidence="5 6">
    <name type="scientific">Maylandia zebra</name>
    <name type="common">zebra mbuna</name>
    <dbReference type="NCBI Taxonomy" id="106582"/>
    <lineage>
        <taxon>Eukaryota</taxon>
        <taxon>Metazoa</taxon>
        <taxon>Chordata</taxon>
        <taxon>Craniata</taxon>
        <taxon>Vertebrata</taxon>
        <taxon>Euteleostomi</taxon>
        <taxon>Actinopterygii</taxon>
        <taxon>Neopterygii</taxon>
        <taxon>Teleostei</taxon>
        <taxon>Neoteleostei</taxon>
        <taxon>Acanthomorphata</taxon>
        <taxon>Ovalentaria</taxon>
        <taxon>Cichlomorphae</taxon>
        <taxon>Cichliformes</taxon>
        <taxon>Cichlidae</taxon>
        <taxon>African cichlids</taxon>
        <taxon>Pseudocrenilabrinae</taxon>
        <taxon>Haplochromini</taxon>
        <taxon>Maylandia</taxon>
        <taxon>Maylandia zebra complex</taxon>
    </lineage>
</organism>
<name>A0A3P9DA59_9CICH</name>
<feature type="chain" id="PRO_5018105626" evidence="4">
    <location>
        <begin position="25"/>
        <end position="151"/>
    </location>
</feature>
<keyword evidence="4" id="KW-0732">Signal</keyword>
<dbReference type="SMART" id="SM00368">
    <property type="entry name" value="LRR_RI"/>
    <property type="match status" value="2"/>
</dbReference>
<dbReference type="AlphaFoldDB" id="A0A3P9DA59"/>
<evidence type="ECO:0000256" key="4">
    <source>
        <dbReference type="SAM" id="SignalP"/>
    </source>
</evidence>
<reference evidence="5" key="2">
    <citation type="submission" date="2025-09" db="UniProtKB">
        <authorList>
            <consortium name="Ensembl"/>
        </authorList>
    </citation>
    <scope>IDENTIFICATION</scope>
</reference>
<protein>
    <submittedName>
        <fullName evidence="5">Uncharacterized protein</fullName>
    </submittedName>
</protein>
<sequence>MSEIIVSVFFFLLLLFRLWHCGLSEISCATLSSALKSNPSRLRHLDLSYNKLQDSGVKQLCECNDDLTGSIHKKSCSNILFYLSLIQDTTDLSPADPSRHSHTPRPARERGPRPIQTGAQCVSSVSYKPSLAAFLSKAAAVNSHHFLRGRD</sequence>
<reference evidence="5" key="1">
    <citation type="submission" date="2025-08" db="UniProtKB">
        <authorList>
            <consortium name="Ensembl"/>
        </authorList>
    </citation>
    <scope>IDENTIFICATION</scope>
</reference>
<evidence type="ECO:0000313" key="6">
    <source>
        <dbReference type="Proteomes" id="UP000265160"/>
    </source>
</evidence>
<keyword evidence="1" id="KW-0433">Leucine-rich repeat</keyword>
<dbReference type="GeneTree" id="ENSGT01150000287022"/>
<evidence type="ECO:0000256" key="1">
    <source>
        <dbReference type="ARBA" id="ARBA00022614"/>
    </source>
</evidence>
<dbReference type="InterPro" id="IPR032675">
    <property type="entry name" value="LRR_dom_sf"/>
</dbReference>
<evidence type="ECO:0000313" key="5">
    <source>
        <dbReference type="Ensembl" id="ENSMZEP00005030992.1"/>
    </source>
</evidence>
<evidence type="ECO:0000256" key="3">
    <source>
        <dbReference type="SAM" id="MobiDB-lite"/>
    </source>
</evidence>
<dbReference type="SUPFAM" id="SSF52047">
    <property type="entry name" value="RNI-like"/>
    <property type="match status" value="1"/>
</dbReference>
<accession>A0A3P9DA59</accession>
<dbReference type="InterPro" id="IPR051261">
    <property type="entry name" value="NLR"/>
</dbReference>
<dbReference type="Ensembl" id="ENSMZET00005031991.1">
    <property type="protein sequence ID" value="ENSMZEP00005030992.1"/>
    <property type="gene ID" value="ENSMZEG00005023107.1"/>
</dbReference>
<feature type="signal peptide" evidence="4">
    <location>
        <begin position="1"/>
        <end position="24"/>
    </location>
</feature>
<evidence type="ECO:0000256" key="2">
    <source>
        <dbReference type="ARBA" id="ARBA00022737"/>
    </source>
</evidence>
<dbReference type="Gene3D" id="3.80.10.10">
    <property type="entry name" value="Ribonuclease Inhibitor"/>
    <property type="match status" value="1"/>
</dbReference>
<dbReference type="Proteomes" id="UP000265160">
    <property type="component" value="Unplaced"/>
</dbReference>